<keyword evidence="3" id="KW-0238">DNA-binding</keyword>
<accession>A0A427ACM3</accession>
<dbReference type="FunFam" id="3.40.1810.10:FF:000003">
    <property type="entry name" value="MADS-box transcription factor MADS-MC"/>
    <property type="match status" value="1"/>
</dbReference>
<feature type="non-terminal residue" evidence="7">
    <location>
        <position position="1"/>
    </location>
</feature>
<dbReference type="InterPro" id="IPR050142">
    <property type="entry name" value="MADS-box/MEF2_TF"/>
</dbReference>
<sequence>PPFFLLEYSPSLSLDLFWVDRSIESEMGRGRVQLKRIENKINRQVTFSKRRSGLLKKAHEISVLCDAEVALIIFSAMGKLYEYATNSWCASSPLASFSPVASSYMEKILERYERYCDAEKTIACSDPGLQSFFLVQTQMMLDSVAELQRKVICE</sequence>
<dbReference type="GO" id="GO:0045944">
    <property type="term" value="P:positive regulation of transcription by RNA polymerase II"/>
    <property type="evidence" value="ECO:0007669"/>
    <property type="project" value="InterPro"/>
</dbReference>
<dbReference type="EMBL" id="AMZH03002905">
    <property type="protein sequence ID" value="RRT74005.1"/>
    <property type="molecule type" value="Genomic_DNA"/>
</dbReference>
<dbReference type="SMART" id="SM00432">
    <property type="entry name" value="MADS"/>
    <property type="match status" value="1"/>
</dbReference>
<dbReference type="GO" id="GO:0005634">
    <property type="term" value="C:nucleus"/>
    <property type="evidence" value="ECO:0007669"/>
    <property type="project" value="UniProtKB-SubCell"/>
</dbReference>
<dbReference type="InterPro" id="IPR036879">
    <property type="entry name" value="TF_MADSbox_sf"/>
</dbReference>
<dbReference type="InterPro" id="IPR002100">
    <property type="entry name" value="TF_MADSbox"/>
</dbReference>
<evidence type="ECO:0000313" key="7">
    <source>
        <dbReference type="EMBL" id="RRT74005.1"/>
    </source>
</evidence>
<dbReference type="Proteomes" id="UP000287651">
    <property type="component" value="Unassembled WGS sequence"/>
</dbReference>
<dbReference type="PROSITE" id="PS00350">
    <property type="entry name" value="MADS_BOX_1"/>
    <property type="match status" value="1"/>
</dbReference>
<organism evidence="7 8">
    <name type="scientific">Ensete ventricosum</name>
    <name type="common">Abyssinian banana</name>
    <name type="synonym">Musa ensete</name>
    <dbReference type="NCBI Taxonomy" id="4639"/>
    <lineage>
        <taxon>Eukaryota</taxon>
        <taxon>Viridiplantae</taxon>
        <taxon>Streptophyta</taxon>
        <taxon>Embryophyta</taxon>
        <taxon>Tracheophyta</taxon>
        <taxon>Spermatophyta</taxon>
        <taxon>Magnoliopsida</taxon>
        <taxon>Liliopsida</taxon>
        <taxon>Zingiberales</taxon>
        <taxon>Musaceae</taxon>
        <taxon>Ensete</taxon>
    </lineage>
</organism>
<evidence type="ECO:0000256" key="1">
    <source>
        <dbReference type="ARBA" id="ARBA00004123"/>
    </source>
</evidence>
<keyword evidence="5" id="KW-0539">Nucleus</keyword>
<protein>
    <recommendedName>
        <fullName evidence="6">MADS-box domain-containing protein</fullName>
    </recommendedName>
</protein>
<evidence type="ECO:0000259" key="6">
    <source>
        <dbReference type="PROSITE" id="PS50066"/>
    </source>
</evidence>
<dbReference type="PRINTS" id="PR00404">
    <property type="entry name" value="MADSDOMAIN"/>
</dbReference>
<evidence type="ECO:0000256" key="3">
    <source>
        <dbReference type="ARBA" id="ARBA00023125"/>
    </source>
</evidence>
<proteinExistence type="predicted"/>
<evidence type="ECO:0000256" key="2">
    <source>
        <dbReference type="ARBA" id="ARBA00023015"/>
    </source>
</evidence>
<keyword evidence="2" id="KW-0805">Transcription regulation</keyword>
<evidence type="ECO:0000256" key="5">
    <source>
        <dbReference type="ARBA" id="ARBA00023242"/>
    </source>
</evidence>
<dbReference type="SUPFAM" id="SSF55455">
    <property type="entry name" value="SRF-like"/>
    <property type="match status" value="1"/>
</dbReference>
<comment type="caution">
    <text evidence="7">The sequence shown here is derived from an EMBL/GenBank/DDBJ whole genome shotgun (WGS) entry which is preliminary data.</text>
</comment>
<reference evidence="7 8" key="1">
    <citation type="journal article" date="2014" name="Agronomy (Basel)">
        <title>A Draft Genome Sequence for Ensete ventricosum, the Drought-Tolerant Tree Against Hunger.</title>
        <authorList>
            <person name="Harrison J."/>
            <person name="Moore K.A."/>
            <person name="Paszkiewicz K."/>
            <person name="Jones T."/>
            <person name="Grant M."/>
            <person name="Ambacheew D."/>
            <person name="Muzemil S."/>
            <person name="Studholme D.J."/>
        </authorList>
    </citation>
    <scope>NUCLEOTIDE SEQUENCE [LARGE SCALE GENOMIC DNA]</scope>
</reference>
<dbReference type="AlphaFoldDB" id="A0A427ACM3"/>
<dbReference type="PANTHER" id="PTHR48019">
    <property type="entry name" value="SERUM RESPONSE FACTOR HOMOLOG"/>
    <property type="match status" value="1"/>
</dbReference>
<dbReference type="GO" id="GO:0000977">
    <property type="term" value="F:RNA polymerase II transcription regulatory region sequence-specific DNA binding"/>
    <property type="evidence" value="ECO:0007669"/>
    <property type="project" value="InterPro"/>
</dbReference>
<dbReference type="Gene3D" id="3.40.1810.10">
    <property type="entry name" value="Transcription factor, MADS-box"/>
    <property type="match status" value="1"/>
</dbReference>
<evidence type="ECO:0000313" key="8">
    <source>
        <dbReference type="Proteomes" id="UP000287651"/>
    </source>
</evidence>
<keyword evidence="4" id="KW-0804">Transcription</keyword>
<name>A0A427ACM3_ENSVE</name>
<dbReference type="Pfam" id="PF00319">
    <property type="entry name" value="SRF-TF"/>
    <property type="match status" value="1"/>
</dbReference>
<comment type="subcellular location">
    <subcellularLocation>
        <location evidence="1">Nucleus</location>
    </subcellularLocation>
</comment>
<evidence type="ECO:0000256" key="4">
    <source>
        <dbReference type="ARBA" id="ARBA00023163"/>
    </source>
</evidence>
<dbReference type="GO" id="GO:0046983">
    <property type="term" value="F:protein dimerization activity"/>
    <property type="evidence" value="ECO:0007669"/>
    <property type="project" value="InterPro"/>
</dbReference>
<dbReference type="PROSITE" id="PS50066">
    <property type="entry name" value="MADS_BOX_2"/>
    <property type="match status" value="1"/>
</dbReference>
<feature type="domain" description="MADS-box" evidence="6">
    <location>
        <begin position="27"/>
        <end position="87"/>
    </location>
</feature>
<dbReference type="CDD" id="cd00265">
    <property type="entry name" value="MADS_MEF2_like"/>
    <property type="match status" value="1"/>
</dbReference>
<gene>
    <name evidence="7" type="ORF">B296_00008630</name>
</gene>
<dbReference type="InterPro" id="IPR033896">
    <property type="entry name" value="MEF2-like_N"/>
</dbReference>